<proteinExistence type="predicted"/>
<dbReference type="EMBL" id="LN734077">
    <property type="protein sequence ID" value="CEP19785.1"/>
    <property type="molecule type" value="Genomic_DNA"/>
</dbReference>
<dbReference type="GO" id="GO:0003968">
    <property type="term" value="F:RNA-directed RNA polymerase activity"/>
    <property type="evidence" value="ECO:0007669"/>
    <property type="project" value="InterPro"/>
</dbReference>
<dbReference type="AlphaFoldDB" id="A0A0B7NW07"/>
<evidence type="ECO:0000313" key="3">
    <source>
        <dbReference type="EMBL" id="CEP19785.1"/>
    </source>
</evidence>
<dbReference type="InterPro" id="IPR007094">
    <property type="entry name" value="RNA-dir_pol_PSvirus"/>
</dbReference>
<evidence type="ECO:0000313" key="4">
    <source>
        <dbReference type="Proteomes" id="UP000054107"/>
    </source>
</evidence>
<dbReference type="InterPro" id="IPR000477">
    <property type="entry name" value="RT_dom"/>
</dbReference>
<gene>
    <name evidence="3" type="primary">PARPA_14102.1 scaffold 47699</name>
</gene>
<reference evidence="3 4" key="1">
    <citation type="submission" date="2014-09" db="EMBL/GenBank/DDBJ databases">
        <authorList>
            <person name="Ellenberger Sabrina"/>
        </authorList>
    </citation>
    <scope>NUCLEOTIDE SEQUENCE [LARGE SCALE GENOMIC DNA]</scope>
    <source>
        <strain evidence="3 4">CBS 412.66</strain>
    </source>
</reference>
<organism evidence="3 4">
    <name type="scientific">Parasitella parasitica</name>
    <dbReference type="NCBI Taxonomy" id="35722"/>
    <lineage>
        <taxon>Eukaryota</taxon>
        <taxon>Fungi</taxon>
        <taxon>Fungi incertae sedis</taxon>
        <taxon>Mucoromycota</taxon>
        <taxon>Mucoromycotina</taxon>
        <taxon>Mucoromycetes</taxon>
        <taxon>Mucorales</taxon>
        <taxon>Mucorineae</taxon>
        <taxon>Mucoraceae</taxon>
        <taxon>Parasitella</taxon>
    </lineage>
</organism>
<dbReference type="PROSITE" id="PS50878">
    <property type="entry name" value="RT_POL"/>
    <property type="match status" value="1"/>
</dbReference>
<protein>
    <recommendedName>
        <fullName evidence="5">Reverse transcriptase domain-containing protein</fullName>
    </recommendedName>
</protein>
<accession>A0A0B7NW07</accession>
<evidence type="ECO:0000259" key="2">
    <source>
        <dbReference type="PROSITE" id="PS50878"/>
    </source>
</evidence>
<feature type="domain" description="Reverse transcriptase" evidence="2">
    <location>
        <begin position="1"/>
        <end position="107"/>
    </location>
</feature>
<sequence length="230" mass="26283">MNTITNTLQTLTLDPPSPTDANQVKILAYADDTLVYLRDAEDFTLLQQAITQYMRASNSLLDYHKTTAISLSGRPLGQWHSHLASHNITHWHDRTSPSPLIYLGYPFCSSITQRNVAFQQMHDTVRNTTHIHSQRNVSIRGRVTILNTLIYSKLWHVLRLSVFTKSQLLSLRSLGTSFINNRIFPRLSFDTLTLPRNRGGLGLLDPLRQQQALQWRWVCPLLLLAIESPV</sequence>
<keyword evidence="4" id="KW-1185">Reference proteome</keyword>
<dbReference type="OrthoDB" id="2284440at2759"/>
<dbReference type="PROSITE" id="PS50507">
    <property type="entry name" value="RDRP_SSRNA_POS"/>
    <property type="match status" value="1"/>
</dbReference>
<feature type="domain" description="RdRp catalytic" evidence="1">
    <location>
        <begin position="1"/>
        <end position="45"/>
    </location>
</feature>
<evidence type="ECO:0000259" key="1">
    <source>
        <dbReference type="PROSITE" id="PS50507"/>
    </source>
</evidence>
<name>A0A0B7NW07_9FUNG</name>
<dbReference type="GO" id="GO:0039694">
    <property type="term" value="P:viral RNA genome replication"/>
    <property type="evidence" value="ECO:0007669"/>
    <property type="project" value="InterPro"/>
</dbReference>
<evidence type="ECO:0008006" key="5">
    <source>
        <dbReference type="Google" id="ProtNLM"/>
    </source>
</evidence>
<dbReference type="Proteomes" id="UP000054107">
    <property type="component" value="Unassembled WGS sequence"/>
</dbReference>